<protein>
    <submittedName>
        <fullName evidence="1">DUF2283 domain-containing protein</fullName>
    </submittedName>
</protein>
<dbReference type="Pfam" id="PF10049">
    <property type="entry name" value="DUF2283"/>
    <property type="match status" value="1"/>
</dbReference>
<name>A0A7C4H8Y0_STAMA</name>
<dbReference type="AlphaFoldDB" id="A0A7C4H8Y0"/>
<dbReference type="InterPro" id="IPR019270">
    <property type="entry name" value="DUF2283"/>
</dbReference>
<gene>
    <name evidence="1" type="ORF">ENU14_02320</name>
</gene>
<organism evidence="1">
    <name type="scientific">Staphylothermus marinus</name>
    <dbReference type="NCBI Taxonomy" id="2280"/>
    <lineage>
        <taxon>Archaea</taxon>
        <taxon>Thermoproteota</taxon>
        <taxon>Thermoprotei</taxon>
        <taxon>Desulfurococcales</taxon>
        <taxon>Desulfurococcaceae</taxon>
        <taxon>Staphylothermus</taxon>
    </lineage>
</organism>
<evidence type="ECO:0000313" key="1">
    <source>
        <dbReference type="EMBL" id="HGM58406.1"/>
    </source>
</evidence>
<reference evidence="1" key="1">
    <citation type="journal article" date="2020" name="mSystems">
        <title>Genome- and Community-Level Interaction Insights into Carbon Utilization and Element Cycling Functions of Hydrothermarchaeota in Hydrothermal Sediment.</title>
        <authorList>
            <person name="Zhou Z."/>
            <person name="Liu Y."/>
            <person name="Xu W."/>
            <person name="Pan J."/>
            <person name="Luo Z.H."/>
            <person name="Li M."/>
        </authorList>
    </citation>
    <scope>NUCLEOTIDE SEQUENCE [LARGE SCALE GENOMIC DNA]</scope>
    <source>
        <strain evidence="1">SpSt-642</strain>
    </source>
</reference>
<comment type="caution">
    <text evidence="1">The sequence shown here is derived from an EMBL/GenBank/DDBJ whole genome shotgun (WGS) entry which is preliminary data.</text>
</comment>
<dbReference type="EMBL" id="DTBJ01000016">
    <property type="protein sequence ID" value="HGM58406.1"/>
    <property type="molecule type" value="Genomic_DNA"/>
</dbReference>
<accession>A0A7C4H8Y0</accession>
<proteinExistence type="predicted"/>
<sequence length="75" mass="8746">MLENSSGKYSIDDLDKIWFEYDRQNDILYINFGYDVEEADEEILSGEDTVLRIKNKKIVSIMIMNFMAKIGVTIC</sequence>